<reference evidence="6 7" key="2">
    <citation type="submission" date="2015-03" db="EMBL/GenBank/DDBJ databases">
        <authorList>
            <consortium name="Pathogen Informatics"/>
        </authorList>
    </citation>
    <scope>NUCLEOTIDE SEQUENCE [LARGE SCALE GENOMIC DNA]</scope>
    <source>
        <strain evidence="3 9">Bir 185</strain>
        <strain evidence="2 8">Bir 187</strain>
        <strain evidence="4 7">D00501624</strain>
        <strain evidence="6">N09902308</strain>
    </source>
</reference>
<dbReference type="Proteomes" id="UP000039217">
    <property type="component" value="Unassembled WGS sequence"/>
</dbReference>
<dbReference type="EMBL" id="CNFU01001629">
    <property type="protein sequence ID" value="CKT60640.1"/>
    <property type="molecule type" value="Genomic_DNA"/>
</dbReference>
<organism evidence="5 6">
    <name type="scientific">Mycobacterium tuberculosis</name>
    <dbReference type="NCBI Taxonomy" id="1773"/>
    <lineage>
        <taxon>Bacteria</taxon>
        <taxon>Bacillati</taxon>
        <taxon>Actinomycetota</taxon>
        <taxon>Actinomycetes</taxon>
        <taxon>Mycobacteriales</taxon>
        <taxon>Mycobacteriaceae</taxon>
        <taxon>Mycobacterium</taxon>
        <taxon>Mycobacterium tuberculosis complex</taxon>
    </lineage>
</organism>
<evidence type="ECO:0000313" key="3">
    <source>
        <dbReference type="EMBL" id="CKT81226.1"/>
    </source>
</evidence>
<evidence type="ECO:0000313" key="5">
    <source>
        <dbReference type="EMBL" id="COZ35051.1"/>
    </source>
</evidence>
<dbReference type="EMBL" id="CNFT01001968">
    <property type="protein sequence ID" value="CKT81226.1"/>
    <property type="molecule type" value="Genomic_DNA"/>
</dbReference>
<evidence type="ECO:0000313" key="9">
    <source>
        <dbReference type="Proteomes" id="UP000050164"/>
    </source>
</evidence>
<evidence type="ECO:0000313" key="6">
    <source>
        <dbReference type="Proteomes" id="UP000039021"/>
    </source>
</evidence>
<protein>
    <submittedName>
        <fullName evidence="5">Uncharacterized protein</fullName>
    </submittedName>
</protein>
<dbReference type="EMBL" id="CQQC01002404">
    <property type="protein sequence ID" value="CNW79955.1"/>
    <property type="molecule type" value="Genomic_DNA"/>
</dbReference>
<dbReference type="Proteomes" id="UP000050164">
    <property type="component" value="Unassembled WGS sequence"/>
</dbReference>
<feature type="compositionally biased region" description="Polar residues" evidence="1">
    <location>
        <begin position="34"/>
        <end position="64"/>
    </location>
</feature>
<dbReference type="AlphaFoldDB" id="A0A654ZL68"/>
<dbReference type="Proteomes" id="UP000039021">
    <property type="component" value="Unassembled WGS sequence"/>
</dbReference>
<feature type="region of interest" description="Disordered" evidence="1">
    <location>
        <begin position="32"/>
        <end position="64"/>
    </location>
</feature>
<evidence type="ECO:0000313" key="4">
    <source>
        <dbReference type="EMBL" id="CNW79955.1"/>
    </source>
</evidence>
<sequence length="81" mass="8316">MSPKTLSSSSIGLPSAVPVAIATRSLASVVRASRQPSFTAPTTISSGTNTLSRKTSLNSESPVISRSGRISIPGVVMSTRK</sequence>
<evidence type="ECO:0000313" key="2">
    <source>
        <dbReference type="EMBL" id="CKT60640.1"/>
    </source>
</evidence>
<name>A0A654ZL68_MYCTX</name>
<evidence type="ECO:0000313" key="8">
    <source>
        <dbReference type="Proteomes" id="UP000049023"/>
    </source>
</evidence>
<dbReference type="EMBL" id="CSBK01001965">
    <property type="protein sequence ID" value="COZ35051.1"/>
    <property type="molecule type" value="Genomic_DNA"/>
</dbReference>
<dbReference type="Proteomes" id="UP000049023">
    <property type="component" value="Unassembled WGS sequence"/>
</dbReference>
<evidence type="ECO:0000313" key="7">
    <source>
        <dbReference type="Proteomes" id="UP000039217"/>
    </source>
</evidence>
<gene>
    <name evidence="4" type="ORF">ERS007661_04280</name>
    <name evidence="5" type="ORF">ERS007739_03653</name>
    <name evidence="3" type="ORF">ERS027659_04849</name>
    <name evidence="2" type="ORF">ERS027661_04566</name>
</gene>
<evidence type="ECO:0000256" key="1">
    <source>
        <dbReference type="SAM" id="MobiDB-lite"/>
    </source>
</evidence>
<reference evidence="5" key="1">
    <citation type="submission" date="2015-03" db="EMBL/GenBank/DDBJ databases">
        <authorList>
            <consortium name="Pathogen Informatics"/>
            <person name="Murphy D."/>
        </authorList>
    </citation>
    <scope>NUCLEOTIDE SEQUENCE</scope>
    <source>
        <strain evidence="5">N09902308</strain>
    </source>
</reference>
<accession>A0A654ZL68</accession>
<proteinExistence type="predicted"/>